<keyword evidence="4 7" id="KW-0067">ATP-binding</keyword>
<dbReference type="InterPro" id="IPR012725">
    <property type="entry name" value="Chaperone_DnaK"/>
</dbReference>
<dbReference type="PANTHER" id="PTHR19375">
    <property type="entry name" value="HEAT SHOCK PROTEIN 70KDA"/>
    <property type="match status" value="1"/>
</dbReference>
<keyword evidence="3 7" id="KW-0547">Nucleotide-binding</keyword>
<dbReference type="FunFam" id="2.60.34.10:FF:000014">
    <property type="entry name" value="Chaperone protein DnaK HSP70"/>
    <property type="match status" value="1"/>
</dbReference>
<evidence type="ECO:0000313" key="11">
    <source>
        <dbReference type="Proteomes" id="UP000266287"/>
    </source>
</evidence>
<dbReference type="AlphaFoldDB" id="A0A399FWJ2"/>
<dbReference type="HAMAP" id="MF_00332">
    <property type="entry name" value="DnaK"/>
    <property type="match status" value="1"/>
</dbReference>
<dbReference type="PRINTS" id="PR00301">
    <property type="entry name" value="HEATSHOCK70"/>
</dbReference>
<evidence type="ECO:0000256" key="9">
    <source>
        <dbReference type="SAM" id="MobiDB-lite"/>
    </source>
</evidence>
<comment type="function">
    <text evidence="7">Acts as a chaperone.</text>
</comment>
<evidence type="ECO:0000256" key="1">
    <source>
        <dbReference type="ARBA" id="ARBA00007381"/>
    </source>
</evidence>
<comment type="caution">
    <text evidence="10">The sequence shown here is derived from an EMBL/GenBank/DDBJ whole genome shotgun (WGS) entry which is preliminary data.</text>
</comment>
<dbReference type="CDD" id="cd10234">
    <property type="entry name" value="ASKHA_NBD_HSP70_DnaK-like"/>
    <property type="match status" value="1"/>
</dbReference>
<dbReference type="GO" id="GO:0005524">
    <property type="term" value="F:ATP binding"/>
    <property type="evidence" value="ECO:0007669"/>
    <property type="project" value="UniProtKB-UniRule"/>
</dbReference>
<proteinExistence type="evidence at transcript level"/>
<evidence type="ECO:0000256" key="6">
    <source>
        <dbReference type="ARBA" id="ARBA00023186"/>
    </source>
</evidence>
<dbReference type="Gene3D" id="3.30.420.40">
    <property type="match status" value="2"/>
</dbReference>
<comment type="similarity">
    <text evidence="1 7 8">Belongs to the heat shock protein 70 family.</text>
</comment>
<dbReference type="InterPro" id="IPR018181">
    <property type="entry name" value="Heat_shock_70_CS"/>
</dbReference>
<reference evidence="10 11" key="1">
    <citation type="submission" date="2018-08" db="EMBL/GenBank/DDBJ databases">
        <title>Draft genome of candidate division NPL-UPA2 bacterium Unc8 that adapted to ultra-basic serpentinizing groundwater.</title>
        <authorList>
            <person name="Ishii S."/>
            <person name="Suzuki S."/>
            <person name="Nealson K.H."/>
        </authorList>
    </citation>
    <scope>NUCLEOTIDE SEQUENCE [LARGE SCALE GENOMIC DNA]</scope>
    <source>
        <strain evidence="10">Unc8</strain>
    </source>
</reference>
<evidence type="ECO:0000256" key="8">
    <source>
        <dbReference type="RuleBase" id="RU003322"/>
    </source>
</evidence>
<feature type="compositionally biased region" description="Basic and acidic residues" evidence="9">
    <location>
        <begin position="606"/>
        <end position="624"/>
    </location>
</feature>
<dbReference type="Gene3D" id="3.90.640.10">
    <property type="entry name" value="Actin, Chain A, domain 4"/>
    <property type="match status" value="1"/>
</dbReference>
<gene>
    <name evidence="7 10" type="primary">dnaK</name>
    <name evidence="10" type="ORF">B9J77_04605</name>
</gene>
<dbReference type="InterPro" id="IPR029048">
    <property type="entry name" value="HSP70_C_sf"/>
</dbReference>
<comment type="induction">
    <text evidence="7">By stress conditions e.g. heat shock.</text>
</comment>
<keyword evidence="2 7" id="KW-0597">Phosphoprotein</keyword>
<evidence type="ECO:0000256" key="3">
    <source>
        <dbReference type="ARBA" id="ARBA00022741"/>
    </source>
</evidence>
<evidence type="ECO:0000256" key="2">
    <source>
        <dbReference type="ARBA" id="ARBA00022553"/>
    </source>
</evidence>
<dbReference type="SUPFAM" id="SSF53067">
    <property type="entry name" value="Actin-like ATPase domain"/>
    <property type="match status" value="2"/>
</dbReference>
<evidence type="ECO:0000256" key="7">
    <source>
        <dbReference type="HAMAP-Rule" id="MF_00332"/>
    </source>
</evidence>
<dbReference type="InterPro" id="IPR043129">
    <property type="entry name" value="ATPase_NBD"/>
</dbReference>
<feature type="modified residue" description="Phosphothreonine; by autocatalysis" evidence="7">
    <location>
        <position position="199"/>
    </location>
</feature>
<dbReference type="GO" id="GO:0051082">
    <property type="term" value="F:unfolded protein binding"/>
    <property type="evidence" value="ECO:0007669"/>
    <property type="project" value="InterPro"/>
</dbReference>
<dbReference type="FunFam" id="3.30.420.40:FF:000004">
    <property type="entry name" value="Molecular chaperone DnaK"/>
    <property type="match status" value="1"/>
</dbReference>
<accession>A0A399FWJ2</accession>
<dbReference type="PROSITE" id="PS00297">
    <property type="entry name" value="HSP70_1"/>
    <property type="match status" value="1"/>
</dbReference>
<dbReference type="PROSITE" id="PS00329">
    <property type="entry name" value="HSP70_2"/>
    <property type="match status" value="1"/>
</dbReference>
<dbReference type="SUPFAM" id="SSF100934">
    <property type="entry name" value="Heat shock protein 70kD (HSP70), C-terminal subdomain"/>
    <property type="match status" value="1"/>
</dbReference>
<feature type="region of interest" description="Disordered" evidence="9">
    <location>
        <begin position="602"/>
        <end position="653"/>
    </location>
</feature>
<organism evidence="10 11">
    <name type="scientific">candidate division NPL-UPA2 bacterium Unc8</name>
    <dbReference type="NCBI Taxonomy" id="1980939"/>
    <lineage>
        <taxon>Bacteria</taxon>
    </lineage>
</organism>
<evidence type="ECO:0000256" key="5">
    <source>
        <dbReference type="ARBA" id="ARBA00023016"/>
    </source>
</evidence>
<feature type="compositionally biased region" description="Basic and acidic residues" evidence="9">
    <location>
        <begin position="632"/>
        <end position="653"/>
    </location>
</feature>
<dbReference type="Gene3D" id="2.60.34.10">
    <property type="entry name" value="Substrate Binding Domain Of DNAk, Chain A, domain 1"/>
    <property type="match status" value="1"/>
</dbReference>
<dbReference type="SUPFAM" id="SSF100920">
    <property type="entry name" value="Heat shock protein 70kD (HSP70), peptide-binding domain"/>
    <property type="match status" value="1"/>
</dbReference>
<keyword evidence="6 7" id="KW-0143">Chaperone</keyword>
<dbReference type="NCBIfam" id="TIGR02350">
    <property type="entry name" value="prok_dnaK"/>
    <property type="match status" value="1"/>
</dbReference>
<dbReference type="Gene3D" id="1.20.1270.10">
    <property type="match status" value="1"/>
</dbReference>
<dbReference type="EMBL" id="NDHY01000012">
    <property type="protein sequence ID" value="RIH99789.1"/>
    <property type="molecule type" value="Genomic_DNA"/>
</dbReference>
<evidence type="ECO:0000313" key="10">
    <source>
        <dbReference type="EMBL" id="RIH99789.1"/>
    </source>
</evidence>
<sequence>MGKTIGIDLGTTNSVVSVMEGGEAVIIVNPDGARTTPSVVAFTKGGEHLVGQIAKRQAITNTANTAFSVKRFMGRKFADPEIVEAKKNISYNIDEAPNGDIRILIGGKKLSPQEVSAMILQRMRQTAEEYMGKKVSEAVITVPAYFSDAQRQATKDAGKIAGLEVLRIINEPTAAALAYGFGKVKKEQKIAVFDLGGGTFDISILEVAPVGEEATFEVKSTNGDTFLGGDDFDQRIVDWLTSEFKREHGIDMSNDTMARQRLVEAAERAKCELSTSAQTEINLPFITADSSGPKHLSMNLTRAKLEQLTADLIEKCIGPCKQALKDAGLSTKDIDEVILVGGQTRSPAVQELVKKLFGREPHKGVNPDEVVAVGAAIQGGVLKGEVKDILLLDITPLTLGIETLGGIMTPLIEKNTTIPTRRNQIFSTAADNQPAVTINVLQGERKMASDNKSLGRFDLVGIPPSPRGIPQIDVTFDIDANGIVHVSAKDLATGKEQKITIESSGGLSKEEIDRMVKKAEEMRGEDEKRKEAAEVKNQADTLVYTTEKMLSELGEKVSDEEKSNINQSLDKLKEALKGDDTQAIKTANEELIKSSHKLAETAYRQAAEKQAAEEKEKKEEPQKTEKKRKKGKKEEDIIDAEYKVDDEDKKKSK</sequence>
<name>A0A399FWJ2_UNCN2</name>
<protein>
    <recommendedName>
        <fullName evidence="7">Chaperone protein DnaK</fullName>
    </recommendedName>
    <alternativeName>
        <fullName evidence="7">HSP70</fullName>
    </alternativeName>
    <alternativeName>
        <fullName evidence="7">Heat shock 70 kDa protein</fullName>
    </alternativeName>
    <alternativeName>
        <fullName evidence="7">Heat shock protein 70</fullName>
    </alternativeName>
</protein>
<dbReference type="NCBIfam" id="NF001413">
    <property type="entry name" value="PRK00290.1"/>
    <property type="match status" value="1"/>
</dbReference>
<dbReference type="FunFam" id="3.90.640.10:FF:000003">
    <property type="entry name" value="Molecular chaperone DnaK"/>
    <property type="match status" value="1"/>
</dbReference>
<dbReference type="InterPro" id="IPR029047">
    <property type="entry name" value="HSP70_peptide-bd_sf"/>
</dbReference>
<dbReference type="Proteomes" id="UP000266287">
    <property type="component" value="Unassembled WGS sequence"/>
</dbReference>
<dbReference type="Pfam" id="PF00012">
    <property type="entry name" value="HSP70"/>
    <property type="match status" value="1"/>
</dbReference>
<evidence type="ECO:0000256" key="4">
    <source>
        <dbReference type="ARBA" id="ARBA00022840"/>
    </source>
</evidence>
<dbReference type="FunFam" id="1.20.1270.10:FF:000001">
    <property type="entry name" value="Molecular chaperone DnaK"/>
    <property type="match status" value="1"/>
</dbReference>
<dbReference type="GO" id="GO:0140662">
    <property type="term" value="F:ATP-dependent protein folding chaperone"/>
    <property type="evidence" value="ECO:0007669"/>
    <property type="project" value="InterPro"/>
</dbReference>
<dbReference type="InterPro" id="IPR013126">
    <property type="entry name" value="Hsp_70_fam"/>
</dbReference>
<keyword evidence="5 7" id="KW-0346">Stress response</keyword>